<organism evidence="3 4">
    <name type="scientific">Potamilus streckersoni</name>
    <dbReference type="NCBI Taxonomy" id="2493646"/>
    <lineage>
        <taxon>Eukaryota</taxon>
        <taxon>Metazoa</taxon>
        <taxon>Spiralia</taxon>
        <taxon>Lophotrochozoa</taxon>
        <taxon>Mollusca</taxon>
        <taxon>Bivalvia</taxon>
        <taxon>Autobranchia</taxon>
        <taxon>Heteroconchia</taxon>
        <taxon>Palaeoheterodonta</taxon>
        <taxon>Unionida</taxon>
        <taxon>Unionoidea</taxon>
        <taxon>Unionidae</taxon>
        <taxon>Ambleminae</taxon>
        <taxon>Lampsilini</taxon>
        <taxon>Potamilus</taxon>
    </lineage>
</organism>
<evidence type="ECO:0000256" key="2">
    <source>
        <dbReference type="SAM" id="Phobius"/>
    </source>
</evidence>
<reference evidence="3" key="1">
    <citation type="journal article" date="2021" name="Genome Biol. Evol.">
        <title>A High-Quality Reference Genome for a Parasitic Bivalve with Doubly Uniparental Inheritance (Bivalvia: Unionida).</title>
        <authorList>
            <person name="Smith C.H."/>
        </authorList>
    </citation>
    <scope>NUCLEOTIDE SEQUENCE</scope>
    <source>
        <strain evidence="3">CHS0354</strain>
    </source>
</reference>
<dbReference type="Proteomes" id="UP001195483">
    <property type="component" value="Unassembled WGS sequence"/>
</dbReference>
<keyword evidence="2" id="KW-0472">Membrane</keyword>
<protein>
    <submittedName>
        <fullName evidence="3">Uncharacterized protein</fullName>
    </submittedName>
</protein>
<reference evidence="3" key="2">
    <citation type="journal article" date="2021" name="Genome Biol. Evol.">
        <title>Developing a high-quality reference genome for a parasitic bivalve with doubly uniparental inheritance (Bivalvia: Unionida).</title>
        <authorList>
            <person name="Smith C.H."/>
        </authorList>
    </citation>
    <scope>NUCLEOTIDE SEQUENCE</scope>
    <source>
        <strain evidence="3">CHS0354</strain>
        <tissue evidence="3">Mantle</tissue>
    </source>
</reference>
<evidence type="ECO:0000256" key="1">
    <source>
        <dbReference type="SAM" id="MobiDB-lite"/>
    </source>
</evidence>
<feature type="transmembrane region" description="Helical" evidence="2">
    <location>
        <begin position="12"/>
        <end position="32"/>
    </location>
</feature>
<reference evidence="3" key="3">
    <citation type="submission" date="2023-05" db="EMBL/GenBank/DDBJ databases">
        <authorList>
            <person name="Smith C.H."/>
        </authorList>
    </citation>
    <scope>NUCLEOTIDE SEQUENCE</scope>
    <source>
        <strain evidence="3">CHS0354</strain>
        <tissue evidence="3">Mantle</tissue>
    </source>
</reference>
<keyword evidence="2" id="KW-0812">Transmembrane</keyword>
<keyword evidence="2" id="KW-1133">Transmembrane helix</keyword>
<feature type="compositionally biased region" description="Basic and acidic residues" evidence="1">
    <location>
        <begin position="62"/>
        <end position="76"/>
    </location>
</feature>
<name>A0AAE0RS28_9BIVA</name>
<comment type="caution">
    <text evidence="3">The sequence shown here is derived from an EMBL/GenBank/DDBJ whole genome shotgun (WGS) entry which is preliminary data.</text>
</comment>
<sequence length="102" mass="12188">MKTHNNKLKAVSLNLIVVAFNNTILCQTFHLMRTKNVMRLRRLMKHMAMKVFLENQRQSNLYDDRHDNDARPKSNSEDVSSSMDGTQFHNYREKWMQAYLQL</sequence>
<keyword evidence="4" id="KW-1185">Reference proteome</keyword>
<evidence type="ECO:0000313" key="3">
    <source>
        <dbReference type="EMBL" id="KAK3578478.1"/>
    </source>
</evidence>
<evidence type="ECO:0000313" key="4">
    <source>
        <dbReference type="Proteomes" id="UP001195483"/>
    </source>
</evidence>
<feature type="region of interest" description="Disordered" evidence="1">
    <location>
        <begin position="60"/>
        <end position="85"/>
    </location>
</feature>
<dbReference type="EMBL" id="JAEAOA010002241">
    <property type="protein sequence ID" value="KAK3578478.1"/>
    <property type="molecule type" value="Genomic_DNA"/>
</dbReference>
<proteinExistence type="predicted"/>
<gene>
    <name evidence="3" type="ORF">CHS0354_038575</name>
</gene>
<accession>A0AAE0RS28</accession>
<dbReference type="AlphaFoldDB" id="A0AAE0RS28"/>